<dbReference type="AlphaFoldDB" id="A4BJ47"/>
<evidence type="ECO:0000256" key="1">
    <source>
        <dbReference type="SAM" id="Phobius"/>
    </source>
</evidence>
<dbReference type="EMBL" id="AAOE01000030">
    <property type="protein sequence ID" value="EAR07892.1"/>
    <property type="molecule type" value="Genomic_DNA"/>
</dbReference>
<keyword evidence="1" id="KW-1133">Transmembrane helix</keyword>
<dbReference type="Proteomes" id="UP000005953">
    <property type="component" value="Unassembled WGS sequence"/>
</dbReference>
<evidence type="ECO:0000259" key="2">
    <source>
        <dbReference type="Pfam" id="PF02517"/>
    </source>
</evidence>
<gene>
    <name evidence="3" type="ORF">MED297_08731</name>
</gene>
<evidence type="ECO:0000313" key="3">
    <source>
        <dbReference type="EMBL" id="EAR07892.1"/>
    </source>
</evidence>
<dbReference type="GO" id="GO:0080120">
    <property type="term" value="P:CAAX-box protein maturation"/>
    <property type="evidence" value="ECO:0007669"/>
    <property type="project" value="UniProtKB-ARBA"/>
</dbReference>
<dbReference type="Pfam" id="PF02517">
    <property type="entry name" value="Rce1-like"/>
    <property type="match status" value="1"/>
</dbReference>
<organism evidence="3 4">
    <name type="scientific">Reinekea blandensis MED297</name>
    <dbReference type="NCBI Taxonomy" id="314283"/>
    <lineage>
        <taxon>Bacteria</taxon>
        <taxon>Pseudomonadati</taxon>
        <taxon>Pseudomonadota</taxon>
        <taxon>Gammaproteobacteria</taxon>
        <taxon>Oceanospirillales</taxon>
        <taxon>Saccharospirillaceae</taxon>
        <taxon>Reinekea</taxon>
    </lineage>
</organism>
<keyword evidence="1" id="KW-0812">Transmembrane</keyword>
<comment type="caution">
    <text evidence="3">The sequence shown here is derived from an EMBL/GenBank/DDBJ whole genome shotgun (WGS) entry which is preliminary data.</text>
</comment>
<feature type="transmembrane region" description="Helical" evidence="1">
    <location>
        <begin position="12"/>
        <end position="32"/>
    </location>
</feature>
<sequence>MMFSRQVERLQVRQTLLYLSPLSGLFLPLQSLYGTLPKPSGADWVWFLMLIPLLEETVFRGLIQQSLTRKLAINQGALVANLSASLLFAWLHGFHQGPVGWLVFFPSLILGQVWQHTRSILICTGLHATMNLCFWLNLALLGNQIH</sequence>
<dbReference type="InterPro" id="IPR003675">
    <property type="entry name" value="Rce1/LyrA-like_dom"/>
</dbReference>
<feature type="transmembrane region" description="Helical" evidence="1">
    <location>
        <begin position="44"/>
        <end position="63"/>
    </location>
</feature>
<dbReference type="RefSeq" id="WP_008045914.1">
    <property type="nucleotide sequence ID" value="NZ_CH724152.1"/>
</dbReference>
<proteinExistence type="predicted"/>
<accession>A4BJ47</accession>
<dbReference type="GO" id="GO:0004175">
    <property type="term" value="F:endopeptidase activity"/>
    <property type="evidence" value="ECO:0007669"/>
    <property type="project" value="UniProtKB-ARBA"/>
</dbReference>
<name>A4BJ47_9GAMM</name>
<feature type="domain" description="CAAX prenyl protease 2/Lysostaphin resistance protein A-like" evidence="2">
    <location>
        <begin position="43"/>
        <end position="132"/>
    </location>
</feature>
<dbReference type="HOGENOM" id="CLU_1775897_0_0_6"/>
<keyword evidence="4" id="KW-1185">Reference proteome</keyword>
<keyword evidence="1" id="KW-0472">Membrane</keyword>
<dbReference type="STRING" id="314283.MED297_08731"/>
<reference evidence="3 4" key="1">
    <citation type="submission" date="2006-02" db="EMBL/GenBank/DDBJ databases">
        <authorList>
            <person name="Pinhassi J."/>
            <person name="Pedros-Alio C."/>
            <person name="Ferriera S."/>
            <person name="Johnson J."/>
            <person name="Kravitz S."/>
            <person name="Halpern A."/>
            <person name="Remington K."/>
            <person name="Beeson K."/>
            <person name="Tran B."/>
            <person name="Rogers Y.-H."/>
            <person name="Friedman R."/>
            <person name="Venter J.C."/>
        </authorList>
    </citation>
    <scope>NUCLEOTIDE SEQUENCE [LARGE SCALE GENOMIC DNA]</scope>
    <source>
        <strain evidence="3 4">MED297</strain>
    </source>
</reference>
<evidence type="ECO:0000313" key="4">
    <source>
        <dbReference type="Proteomes" id="UP000005953"/>
    </source>
</evidence>
<feature type="transmembrane region" description="Helical" evidence="1">
    <location>
        <begin position="121"/>
        <end position="141"/>
    </location>
</feature>
<protein>
    <recommendedName>
        <fullName evidence="2">CAAX prenyl protease 2/Lysostaphin resistance protein A-like domain-containing protein</fullName>
    </recommendedName>
</protein>
<dbReference type="OrthoDB" id="9799666at2"/>